<feature type="coiled-coil region" evidence="1">
    <location>
        <begin position="370"/>
        <end position="397"/>
    </location>
</feature>
<keyword evidence="1" id="KW-0175">Coiled coil</keyword>
<gene>
    <name evidence="2" type="ORF">SLS60_007224</name>
</gene>
<keyword evidence="3" id="KW-1185">Reference proteome</keyword>
<dbReference type="Proteomes" id="UP001521785">
    <property type="component" value="Unassembled WGS sequence"/>
</dbReference>
<dbReference type="EMBL" id="JAKJXO020000009">
    <property type="protein sequence ID" value="KAL1600836.1"/>
    <property type="molecule type" value="Genomic_DNA"/>
</dbReference>
<evidence type="ECO:0000313" key="2">
    <source>
        <dbReference type="EMBL" id="KAL1600836.1"/>
    </source>
</evidence>
<accession>A0ABR3R8S0</accession>
<evidence type="ECO:0000256" key="1">
    <source>
        <dbReference type="SAM" id="Coils"/>
    </source>
</evidence>
<comment type="caution">
    <text evidence="2">The sequence shown here is derived from an EMBL/GenBank/DDBJ whole genome shotgun (WGS) entry which is preliminary data.</text>
</comment>
<organism evidence="2 3">
    <name type="scientific">Paraconiothyrium brasiliense</name>
    <dbReference type="NCBI Taxonomy" id="300254"/>
    <lineage>
        <taxon>Eukaryota</taxon>
        <taxon>Fungi</taxon>
        <taxon>Dikarya</taxon>
        <taxon>Ascomycota</taxon>
        <taxon>Pezizomycotina</taxon>
        <taxon>Dothideomycetes</taxon>
        <taxon>Pleosporomycetidae</taxon>
        <taxon>Pleosporales</taxon>
        <taxon>Massarineae</taxon>
        <taxon>Didymosphaeriaceae</taxon>
        <taxon>Paraconiothyrium</taxon>
    </lineage>
</organism>
<evidence type="ECO:0000313" key="3">
    <source>
        <dbReference type="Proteomes" id="UP001521785"/>
    </source>
</evidence>
<sequence length="397" mass="47093">MKEPLPADIWEPWIQKSPYRTLIPFFQAVSRFTLLEWKTWDSLDYDLEAVHYAANRDASVMYHYSLRILKSERQLVLEKDKIQSKSPQQLIRLYRLRLSVFARFHEILKGQHSLELNLHLIKGFIISHSQSRGVEALREAWARCDQTRFEVSELLKELQAIQVTQSNLTLGPRFFAHFAKLEEAHMLHRTKYVSTGHIGKDMRRRVKLENDHKGFIKKGANYMEWLLMKEADALTQIEDDYGLRLQNIIDETPILWPPWSIYNRVGFLNKASRRLVRICVQEIDKIYRDGRQINILSYQLRGTLRVVWLNIRILSAKTSILSLELQDINDHAYNLAVLRLMSSANPWASTSTNLVNRSRDYIIRANREFLMRHKMRLQNYQSEIRQYRKNLKRDSAR</sequence>
<name>A0ABR3R8S0_9PLEO</name>
<protein>
    <submittedName>
        <fullName evidence="2">Uncharacterized protein</fullName>
    </submittedName>
</protein>
<reference evidence="2 3" key="1">
    <citation type="submission" date="2024-02" db="EMBL/GenBank/DDBJ databases">
        <title>De novo assembly and annotation of 12 fungi associated with fruit tree decline syndrome in Ontario, Canada.</title>
        <authorList>
            <person name="Sulman M."/>
            <person name="Ellouze W."/>
            <person name="Ilyukhin E."/>
        </authorList>
    </citation>
    <scope>NUCLEOTIDE SEQUENCE [LARGE SCALE GENOMIC DNA]</scope>
    <source>
        <strain evidence="2 3">M42-189</strain>
    </source>
</reference>
<proteinExistence type="predicted"/>